<feature type="chain" id="PRO_5040355983" evidence="2">
    <location>
        <begin position="26"/>
        <end position="228"/>
    </location>
</feature>
<keyword evidence="4" id="KW-1185">Reference proteome</keyword>
<feature type="region of interest" description="Disordered" evidence="1">
    <location>
        <begin position="158"/>
        <end position="206"/>
    </location>
</feature>
<reference evidence="3" key="1">
    <citation type="journal article" date="2021" name="Nat. Commun.">
        <title>Genetic determinants of endophytism in the Arabidopsis root mycobiome.</title>
        <authorList>
            <person name="Mesny F."/>
            <person name="Miyauchi S."/>
            <person name="Thiergart T."/>
            <person name="Pickel B."/>
            <person name="Atanasova L."/>
            <person name="Karlsson M."/>
            <person name="Huettel B."/>
            <person name="Barry K.W."/>
            <person name="Haridas S."/>
            <person name="Chen C."/>
            <person name="Bauer D."/>
            <person name="Andreopoulos W."/>
            <person name="Pangilinan J."/>
            <person name="LaButti K."/>
            <person name="Riley R."/>
            <person name="Lipzen A."/>
            <person name="Clum A."/>
            <person name="Drula E."/>
            <person name="Henrissat B."/>
            <person name="Kohler A."/>
            <person name="Grigoriev I.V."/>
            <person name="Martin F.M."/>
            <person name="Hacquard S."/>
        </authorList>
    </citation>
    <scope>NUCLEOTIDE SEQUENCE</scope>
    <source>
        <strain evidence="3">MPI-CAGE-AT-0147</strain>
    </source>
</reference>
<evidence type="ECO:0000313" key="4">
    <source>
        <dbReference type="Proteomes" id="UP000738349"/>
    </source>
</evidence>
<feature type="signal peptide" evidence="2">
    <location>
        <begin position="1"/>
        <end position="25"/>
    </location>
</feature>
<feature type="compositionally biased region" description="Acidic residues" evidence="1">
    <location>
        <begin position="168"/>
        <end position="182"/>
    </location>
</feature>
<organism evidence="3 4">
    <name type="scientific">Dactylonectria macrodidyma</name>
    <dbReference type="NCBI Taxonomy" id="307937"/>
    <lineage>
        <taxon>Eukaryota</taxon>
        <taxon>Fungi</taxon>
        <taxon>Dikarya</taxon>
        <taxon>Ascomycota</taxon>
        <taxon>Pezizomycotina</taxon>
        <taxon>Sordariomycetes</taxon>
        <taxon>Hypocreomycetidae</taxon>
        <taxon>Hypocreales</taxon>
        <taxon>Nectriaceae</taxon>
        <taxon>Dactylonectria</taxon>
    </lineage>
</organism>
<gene>
    <name evidence="3" type="ORF">EDB81DRAFT_765585</name>
</gene>
<keyword evidence="2" id="KW-0732">Signal</keyword>
<dbReference type="Proteomes" id="UP000738349">
    <property type="component" value="Unassembled WGS sequence"/>
</dbReference>
<dbReference type="EMBL" id="JAGMUV010000021">
    <property type="protein sequence ID" value="KAH7124804.1"/>
    <property type="molecule type" value="Genomic_DNA"/>
</dbReference>
<proteinExistence type="predicted"/>
<sequence length="228" mass="23241">MAPGTSKTSPLAQLTLLTFATASLANQLPFHLLATPTPAAAALPALQARQTAASPTSSADSLVGSCSDAISTLYWFGPTLGGDLADWLSGRLTGTCDNYPTTGIPASLTSELSSLKSAESFFTCERSSVLELVFNTCIELPEFSATLVPYAEECQTWKQCGDNGTEGDSGDDGGDEGEENEEGNNGSGDGGSENQDGGSDTDENAASRLMDMGVAAAAVAGILAVAIL</sequence>
<evidence type="ECO:0000256" key="1">
    <source>
        <dbReference type="SAM" id="MobiDB-lite"/>
    </source>
</evidence>
<dbReference type="AlphaFoldDB" id="A0A9P9IMP4"/>
<name>A0A9P9IMP4_9HYPO</name>
<accession>A0A9P9IMP4</accession>
<evidence type="ECO:0000256" key="2">
    <source>
        <dbReference type="SAM" id="SignalP"/>
    </source>
</evidence>
<protein>
    <submittedName>
        <fullName evidence="3">Uncharacterized protein</fullName>
    </submittedName>
</protein>
<evidence type="ECO:0000313" key="3">
    <source>
        <dbReference type="EMBL" id="KAH7124804.1"/>
    </source>
</evidence>
<comment type="caution">
    <text evidence="3">The sequence shown here is derived from an EMBL/GenBank/DDBJ whole genome shotgun (WGS) entry which is preliminary data.</text>
</comment>
<dbReference type="OrthoDB" id="10435627at2759"/>